<dbReference type="PROSITE" id="PS50848">
    <property type="entry name" value="START"/>
    <property type="match status" value="1"/>
</dbReference>
<keyword evidence="4" id="KW-1185">Reference proteome</keyword>
<name>A0A9R1PND9_TRITD</name>
<sequence>MHCSQTIFEDATPELVRDFFWDDDFRLKWDPMLVCFKILDEFPQNGTTIIHWIKKFPFFCSDREYIFGRRIWESGKAYYCVTKVSAKLLLSMRNCKMFSKKFKLYIFIQGSK</sequence>
<comment type="subcellular location">
    <subcellularLocation>
        <location evidence="1">Nucleus</location>
    </subcellularLocation>
</comment>
<feature type="domain" description="START" evidence="2">
    <location>
        <begin position="1"/>
        <end position="85"/>
    </location>
</feature>
<accession>A0A9R1PND9</accession>
<dbReference type="GO" id="GO:0005737">
    <property type="term" value="C:cytoplasm"/>
    <property type="evidence" value="ECO:0007669"/>
    <property type="project" value="UniProtKB-ARBA"/>
</dbReference>
<evidence type="ECO:0000313" key="4">
    <source>
        <dbReference type="Proteomes" id="UP000324705"/>
    </source>
</evidence>
<dbReference type="Gramene" id="TRITD2Bv1G107810.3">
    <property type="protein sequence ID" value="TRITD2Bv1G107810.3"/>
    <property type="gene ID" value="TRITD2Bv1G107810"/>
</dbReference>
<dbReference type="GO" id="GO:0008289">
    <property type="term" value="F:lipid binding"/>
    <property type="evidence" value="ECO:0007669"/>
    <property type="project" value="InterPro"/>
</dbReference>
<dbReference type="Gene3D" id="3.30.530.20">
    <property type="match status" value="1"/>
</dbReference>
<proteinExistence type="predicted"/>
<gene>
    <name evidence="3" type="ORF">TRITD_2Bv1G107810</name>
</gene>
<dbReference type="InterPro" id="IPR002913">
    <property type="entry name" value="START_lipid-bd_dom"/>
</dbReference>
<dbReference type="EMBL" id="LT934114">
    <property type="protein sequence ID" value="VAH45802.1"/>
    <property type="molecule type" value="Genomic_DNA"/>
</dbReference>
<dbReference type="GO" id="GO:0005634">
    <property type="term" value="C:nucleus"/>
    <property type="evidence" value="ECO:0007669"/>
    <property type="project" value="UniProtKB-SubCell"/>
</dbReference>
<dbReference type="SUPFAM" id="SSF55961">
    <property type="entry name" value="Bet v1-like"/>
    <property type="match status" value="1"/>
</dbReference>
<organism evidence="3 4">
    <name type="scientific">Triticum turgidum subsp. durum</name>
    <name type="common">Durum wheat</name>
    <name type="synonym">Triticum durum</name>
    <dbReference type="NCBI Taxonomy" id="4567"/>
    <lineage>
        <taxon>Eukaryota</taxon>
        <taxon>Viridiplantae</taxon>
        <taxon>Streptophyta</taxon>
        <taxon>Embryophyta</taxon>
        <taxon>Tracheophyta</taxon>
        <taxon>Spermatophyta</taxon>
        <taxon>Magnoliopsida</taxon>
        <taxon>Liliopsida</taxon>
        <taxon>Poales</taxon>
        <taxon>Poaceae</taxon>
        <taxon>BOP clade</taxon>
        <taxon>Pooideae</taxon>
        <taxon>Triticodae</taxon>
        <taxon>Triticeae</taxon>
        <taxon>Triticinae</taxon>
        <taxon>Triticum</taxon>
    </lineage>
</organism>
<protein>
    <recommendedName>
        <fullName evidence="2">START domain-containing protein</fullName>
    </recommendedName>
</protein>
<evidence type="ECO:0000313" key="3">
    <source>
        <dbReference type="EMBL" id="VAH45802.1"/>
    </source>
</evidence>
<reference evidence="3 4" key="1">
    <citation type="submission" date="2017-09" db="EMBL/GenBank/DDBJ databases">
        <authorList>
            <consortium name="International Durum Wheat Genome Sequencing Consortium (IDWGSC)"/>
            <person name="Milanesi L."/>
        </authorList>
    </citation>
    <scope>NUCLEOTIDE SEQUENCE [LARGE SCALE GENOMIC DNA]</scope>
    <source>
        <strain evidence="4">cv. Svevo</strain>
    </source>
</reference>
<evidence type="ECO:0000259" key="2">
    <source>
        <dbReference type="PROSITE" id="PS50848"/>
    </source>
</evidence>
<dbReference type="InterPro" id="IPR051213">
    <property type="entry name" value="START_lipid_transfer"/>
</dbReference>
<evidence type="ECO:0000256" key="1">
    <source>
        <dbReference type="ARBA" id="ARBA00004123"/>
    </source>
</evidence>
<dbReference type="Proteomes" id="UP000324705">
    <property type="component" value="Chromosome 2B"/>
</dbReference>
<dbReference type="PANTHER" id="PTHR19308">
    <property type="entry name" value="PHOSPHATIDYLCHOLINE TRANSFER PROTEIN"/>
    <property type="match status" value="1"/>
</dbReference>
<dbReference type="InterPro" id="IPR023393">
    <property type="entry name" value="START-like_dom_sf"/>
</dbReference>
<dbReference type="AlphaFoldDB" id="A0A9R1PND9"/>
<dbReference type="PANTHER" id="PTHR19308:SF9">
    <property type="entry name" value="OS07G0185200 PROTEIN"/>
    <property type="match status" value="1"/>
</dbReference>